<dbReference type="RefSeq" id="WP_160774126.1">
    <property type="nucleotide sequence ID" value="NZ_WUMV01000001.1"/>
</dbReference>
<dbReference type="GO" id="GO:0004888">
    <property type="term" value="F:transmembrane signaling receptor activity"/>
    <property type="evidence" value="ECO:0007669"/>
    <property type="project" value="InterPro"/>
</dbReference>
<organism evidence="8 9">
    <name type="scientific">Stappia sediminis</name>
    <dbReference type="NCBI Taxonomy" id="2692190"/>
    <lineage>
        <taxon>Bacteria</taxon>
        <taxon>Pseudomonadati</taxon>
        <taxon>Pseudomonadota</taxon>
        <taxon>Alphaproteobacteria</taxon>
        <taxon>Hyphomicrobiales</taxon>
        <taxon>Stappiaceae</taxon>
        <taxon>Stappia</taxon>
    </lineage>
</organism>
<sequence length="559" mass="59071">MIKSLSVTLKSAIAFAMVALIGVLASYMVYTNAVSASRAVVKTGAMQELILQVSDVENSLLAQATALKNFLLTGDRAIAGDFEKATVNIEKGFADIAAALGEVGLSQNASAARNAWSQWYSDQAGRQVLLMRDPQTVDLAKMMEATGIGTAMVNDAIDQLKMARAEITRMQQSLAAAQRESLGFVETTALVSALLMVVFSGLMGLMNYFVVSRPLAELSGVTNALAEGQTDVGLKSDGRKDEIGDMCRALGVFRENLIRNRELEESTKAREMRAAEDRKAELEKLAAEFEASVLAISSEIVTATGSLNDMSAELAQIAAQTTDQAVTVAGAAEQASGNVQTVAGATEELSASIREINGQVHASSQAAGQATHEVERSNQAVQSLQVVVGKIGDVTKLINDIAEQTNLLALNATIEAARAGEAGKGFAVVAAEVKQLAEQTSKATEEIDRQIQEMKSATSLSTETSNSVGEMVRSIADRTNAMAAAAEEQNAATDEIARNINEAATGNVEVTQAIALVSETASRTGDLSNSMRSSVAGLHQRSDELLVSMRDFLQRIRAA</sequence>
<dbReference type="CDD" id="cd06225">
    <property type="entry name" value="HAMP"/>
    <property type="match status" value="1"/>
</dbReference>
<dbReference type="InterPro" id="IPR003660">
    <property type="entry name" value="HAMP_dom"/>
</dbReference>
<evidence type="ECO:0000313" key="8">
    <source>
        <dbReference type="EMBL" id="MXN63908.1"/>
    </source>
</evidence>
<dbReference type="InterPro" id="IPR007891">
    <property type="entry name" value="CHASE3"/>
</dbReference>
<dbReference type="Gene3D" id="6.10.340.10">
    <property type="match status" value="1"/>
</dbReference>
<feature type="coiled-coil region" evidence="4">
    <location>
        <begin position="153"/>
        <end position="180"/>
    </location>
</feature>
<dbReference type="InterPro" id="IPR004089">
    <property type="entry name" value="MCPsignal_dom"/>
</dbReference>
<evidence type="ECO:0000259" key="7">
    <source>
        <dbReference type="PROSITE" id="PS50885"/>
    </source>
</evidence>
<evidence type="ECO:0000259" key="6">
    <source>
        <dbReference type="PROSITE" id="PS50111"/>
    </source>
</evidence>
<keyword evidence="1 3" id="KW-0807">Transducer</keyword>
<dbReference type="EMBL" id="WUMV01000001">
    <property type="protein sequence ID" value="MXN63908.1"/>
    <property type="molecule type" value="Genomic_DNA"/>
</dbReference>
<feature type="transmembrane region" description="Helical" evidence="5">
    <location>
        <begin position="189"/>
        <end position="210"/>
    </location>
</feature>
<keyword evidence="5" id="KW-0472">Membrane</keyword>
<dbReference type="Proteomes" id="UP000433101">
    <property type="component" value="Unassembled WGS sequence"/>
</dbReference>
<dbReference type="GO" id="GO:0006935">
    <property type="term" value="P:chemotaxis"/>
    <property type="evidence" value="ECO:0007669"/>
    <property type="project" value="InterPro"/>
</dbReference>
<comment type="caution">
    <text evidence="8">The sequence shown here is derived from an EMBL/GenBank/DDBJ whole genome shotgun (WGS) entry which is preliminary data.</text>
</comment>
<dbReference type="PANTHER" id="PTHR32089">
    <property type="entry name" value="METHYL-ACCEPTING CHEMOTAXIS PROTEIN MCPB"/>
    <property type="match status" value="1"/>
</dbReference>
<dbReference type="Gene3D" id="1.10.287.950">
    <property type="entry name" value="Methyl-accepting chemotaxis protein"/>
    <property type="match status" value="1"/>
</dbReference>
<dbReference type="PANTHER" id="PTHR32089:SF112">
    <property type="entry name" value="LYSOZYME-LIKE PROTEIN-RELATED"/>
    <property type="match status" value="1"/>
</dbReference>
<evidence type="ECO:0000256" key="5">
    <source>
        <dbReference type="SAM" id="Phobius"/>
    </source>
</evidence>
<feature type="coiled-coil region" evidence="4">
    <location>
        <begin position="265"/>
        <end position="292"/>
    </location>
</feature>
<dbReference type="Pfam" id="PF05227">
    <property type="entry name" value="CHASE3"/>
    <property type="match status" value="1"/>
</dbReference>
<name>A0A7X3LRS3_9HYPH</name>
<gene>
    <name evidence="8" type="ORF">GR183_03245</name>
</gene>
<dbReference type="Pfam" id="PF00015">
    <property type="entry name" value="MCPsignal"/>
    <property type="match status" value="1"/>
</dbReference>
<dbReference type="GO" id="GO:0016020">
    <property type="term" value="C:membrane"/>
    <property type="evidence" value="ECO:0007669"/>
    <property type="project" value="InterPro"/>
</dbReference>
<evidence type="ECO:0000256" key="1">
    <source>
        <dbReference type="ARBA" id="ARBA00023224"/>
    </source>
</evidence>
<dbReference type="GO" id="GO:0007165">
    <property type="term" value="P:signal transduction"/>
    <property type="evidence" value="ECO:0007669"/>
    <property type="project" value="UniProtKB-KW"/>
</dbReference>
<dbReference type="SUPFAM" id="SSF58104">
    <property type="entry name" value="Methyl-accepting chemotaxis protein (MCP) signaling domain"/>
    <property type="match status" value="1"/>
</dbReference>
<dbReference type="SMART" id="SM00283">
    <property type="entry name" value="MA"/>
    <property type="match status" value="1"/>
</dbReference>
<feature type="domain" description="HAMP" evidence="7">
    <location>
        <begin position="209"/>
        <end position="262"/>
    </location>
</feature>
<dbReference type="Pfam" id="PF00672">
    <property type="entry name" value="HAMP"/>
    <property type="match status" value="1"/>
</dbReference>
<evidence type="ECO:0000256" key="2">
    <source>
        <dbReference type="ARBA" id="ARBA00029447"/>
    </source>
</evidence>
<keyword evidence="5" id="KW-0812">Transmembrane</keyword>
<protein>
    <submittedName>
        <fullName evidence="8">HAMP domain-containing protein</fullName>
    </submittedName>
</protein>
<feature type="transmembrane region" description="Helical" evidence="5">
    <location>
        <begin position="12"/>
        <end position="30"/>
    </location>
</feature>
<dbReference type="PRINTS" id="PR00260">
    <property type="entry name" value="CHEMTRNSDUCR"/>
</dbReference>
<accession>A0A7X3LRS3</accession>
<dbReference type="PROSITE" id="PS50885">
    <property type="entry name" value="HAMP"/>
    <property type="match status" value="1"/>
</dbReference>
<proteinExistence type="inferred from homology"/>
<keyword evidence="5" id="KW-1133">Transmembrane helix</keyword>
<dbReference type="InterPro" id="IPR004090">
    <property type="entry name" value="Chemotax_Me-accpt_rcpt"/>
</dbReference>
<keyword evidence="4" id="KW-0175">Coiled coil</keyword>
<evidence type="ECO:0000313" key="9">
    <source>
        <dbReference type="Proteomes" id="UP000433101"/>
    </source>
</evidence>
<reference evidence="8 9" key="1">
    <citation type="submission" date="2019-12" db="EMBL/GenBank/DDBJ databases">
        <authorList>
            <person name="Li M."/>
        </authorList>
    </citation>
    <scope>NUCLEOTIDE SEQUENCE [LARGE SCALE GENOMIC DNA]</scope>
    <source>
        <strain evidence="8 9">GBMRC 2046</strain>
    </source>
</reference>
<keyword evidence="9" id="KW-1185">Reference proteome</keyword>
<dbReference type="PROSITE" id="PS50111">
    <property type="entry name" value="CHEMOTAXIS_TRANSDUC_2"/>
    <property type="match status" value="1"/>
</dbReference>
<evidence type="ECO:0000256" key="3">
    <source>
        <dbReference type="PROSITE-ProRule" id="PRU00284"/>
    </source>
</evidence>
<feature type="domain" description="Methyl-accepting transducer" evidence="6">
    <location>
        <begin position="296"/>
        <end position="528"/>
    </location>
</feature>
<evidence type="ECO:0000256" key="4">
    <source>
        <dbReference type="SAM" id="Coils"/>
    </source>
</evidence>
<comment type="similarity">
    <text evidence="2">Belongs to the methyl-accepting chemotaxis (MCP) protein family.</text>
</comment>
<dbReference type="SMART" id="SM00304">
    <property type="entry name" value="HAMP"/>
    <property type="match status" value="1"/>
</dbReference>
<dbReference type="AlphaFoldDB" id="A0A7X3LRS3"/>